<dbReference type="GO" id="GO:0006270">
    <property type="term" value="P:DNA replication initiation"/>
    <property type="evidence" value="ECO:0007669"/>
    <property type="project" value="TreeGrafter"/>
</dbReference>
<keyword evidence="3" id="KW-0238">DNA-binding</keyword>
<dbReference type="GO" id="GO:0003677">
    <property type="term" value="F:DNA binding"/>
    <property type="evidence" value="ECO:0007669"/>
    <property type="project" value="UniProtKB-KW"/>
</dbReference>
<dbReference type="GO" id="GO:0005524">
    <property type="term" value="F:ATP binding"/>
    <property type="evidence" value="ECO:0007669"/>
    <property type="project" value="UniProtKB-KW"/>
</dbReference>
<proteinExistence type="predicted"/>
<protein>
    <submittedName>
        <fullName evidence="4">Unannotated protein</fullName>
    </submittedName>
</protein>
<dbReference type="PANTHER" id="PTHR30580">
    <property type="entry name" value="PRIMOSOMAL PROTEIN N"/>
    <property type="match status" value="1"/>
</dbReference>
<dbReference type="GO" id="GO:0043138">
    <property type="term" value="F:3'-5' DNA helicase activity"/>
    <property type="evidence" value="ECO:0007669"/>
    <property type="project" value="TreeGrafter"/>
</dbReference>
<dbReference type="GO" id="GO:0006302">
    <property type="term" value="P:double-strand break repair"/>
    <property type="evidence" value="ECO:0007669"/>
    <property type="project" value="TreeGrafter"/>
</dbReference>
<keyword evidence="1" id="KW-0547">Nucleotide-binding</keyword>
<evidence type="ECO:0000313" key="4">
    <source>
        <dbReference type="EMBL" id="CAB4607712.1"/>
    </source>
</evidence>
<evidence type="ECO:0000256" key="3">
    <source>
        <dbReference type="ARBA" id="ARBA00023125"/>
    </source>
</evidence>
<gene>
    <name evidence="4" type="ORF">UFOPK1808_01169</name>
</gene>
<accession>A0A6J6H1Y3</accession>
<dbReference type="AlphaFoldDB" id="A0A6J6H1Y3"/>
<name>A0A6J6H1Y3_9ZZZZ</name>
<sequence>MVPDVVALTAWVARTWWGPWRAVLSSASAPRVRQRIVHSRIGEIKPDASDVVAMATYRLMEHGGGLLTVPPTQSALNVVNALAVRAPVLVVCPTQRMASMGAAALRRKGFSTAVVPDEWDNALGGVDVVIGARSAVFAPCPRLSAIVVIDEHDESLIDERSPTWDATSVARERAQQAGVPVIATSSVPSAESIAGFSDMTDDVEVDSGWPRISIANLDDIPVGHSLLSSEMMQSISHKGSTTICVLNTKGKARLIVCKSCKAVQRCKGCEALLTQDSLGQLLCERCSEHRGGVCVECGRSAFTVPRGGVSMLRSQLQVSSANPIIEITADSEDKWTKGNVFIGTEAVLYRVAFADCIVFADIDRDLGAPRLSAPREVLSLVARACRTVGATGHVVIQTRQPDHPLMKALGSANVSESLRQWSETDLDQRRALMLPPFGHIARLVIAEPHSIDEVPLPAGVSTAQDSESVLIRAGDKDMFEEALLAIRTTLGAAVRMYVHPRRF</sequence>
<evidence type="ECO:0000256" key="1">
    <source>
        <dbReference type="ARBA" id="ARBA00022741"/>
    </source>
</evidence>
<dbReference type="Gene3D" id="3.40.50.300">
    <property type="entry name" value="P-loop containing nucleotide triphosphate hydrolases"/>
    <property type="match status" value="1"/>
</dbReference>
<reference evidence="4" key="1">
    <citation type="submission" date="2020-05" db="EMBL/GenBank/DDBJ databases">
        <authorList>
            <person name="Chiriac C."/>
            <person name="Salcher M."/>
            <person name="Ghai R."/>
            <person name="Kavagutti S V."/>
        </authorList>
    </citation>
    <scope>NUCLEOTIDE SEQUENCE</scope>
</reference>
<dbReference type="PANTHER" id="PTHR30580:SF0">
    <property type="entry name" value="PRIMOSOMAL PROTEIN N"/>
    <property type="match status" value="1"/>
</dbReference>
<dbReference type="EMBL" id="CAEZUL010000157">
    <property type="protein sequence ID" value="CAB4607712.1"/>
    <property type="molecule type" value="Genomic_DNA"/>
</dbReference>
<dbReference type="GO" id="GO:0006310">
    <property type="term" value="P:DNA recombination"/>
    <property type="evidence" value="ECO:0007669"/>
    <property type="project" value="TreeGrafter"/>
</dbReference>
<dbReference type="InterPro" id="IPR027417">
    <property type="entry name" value="P-loop_NTPase"/>
</dbReference>
<evidence type="ECO:0000256" key="2">
    <source>
        <dbReference type="ARBA" id="ARBA00022840"/>
    </source>
</evidence>
<keyword evidence="2" id="KW-0067">ATP-binding</keyword>
<organism evidence="4">
    <name type="scientific">freshwater metagenome</name>
    <dbReference type="NCBI Taxonomy" id="449393"/>
    <lineage>
        <taxon>unclassified sequences</taxon>
        <taxon>metagenomes</taxon>
        <taxon>ecological metagenomes</taxon>
    </lineage>
</organism>